<feature type="region of interest" description="Disordered" evidence="1">
    <location>
        <begin position="1"/>
        <end position="77"/>
    </location>
</feature>
<name>A0A6J4KAA0_9BACT</name>
<feature type="compositionally biased region" description="Basic residues" evidence="1">
    <location>
        <begin position="155"/>
        <end position="178"/>
    </location>
</feature>
<feature type="compositionally biased region" description="Basic residues" evidence="1">
    <location>
        <begin position="321"/>
        <end position="333"/>
    </location>
</feature>
<feature type="compositionally biased region" description="Basic and acidic residues" evidence="1">
    <location>
        <begin position="1"/>
        <end position="14"/>
    </location>
</feature>
<dbReference type="AlphaFoldDB" id="A0A6J4KAA0"/>
<protein>
    <submittedName>
        <fullName evidence="2">Uncharacterized protein</fullName>
    </submittedName>
</protein>
<feature type="non-terminal residue" evidence="2">
    <location>
        <position position="1"/>
    </location>
</feature>
<accession>A0A6J4KAA0</accession>
<dbReference type="EMBL" id="CADCTX010000087">
    <property type="protein sequence ID" value="CAA9300352.1"/>
    <property type="molecule type" value="Genomic_DNA"/>
</dbReference>
<evidence type="ECO:0000313" key="2">
    <source>
        <dbReference type="EMBL" id="CAA9300352.1"/>
    </source>
</evidence>
<feature type="compositionally biased region" description="Basic residues" evidence="1">
    <location>
        <begin position="188"/>
        <end position="200"/>
    </location>
</feature>
<feature type="compositionally biased region" description="Basic residues" evidence="1">
    <location>
        <begin position="215"/>
        <end position="225"/>
    </location>
</feature>
<sequence>DHSCELDPPRDAGRRAGRAGRRRRVQLRREQPRAGGGAVPRQPGRGARDRQRRGARPVARAQLHRLRGRRGGARAVPRRLHRHLRRLRARADRPVRHRPEQRVLELRPARPLRGGARRQHDQGDARAGCLRQGRTRRAAQALGRLLQPAAGREHVRGRHQRRPARGVHRVPHARRAALHRGGGDRHGRGQRAVRQRRARRAGVGARGPGQLGGRGGRRRRDRRRLRLPDAVLHHRPRSVEPHLRGVGQHAVPRAHGVEHLLPAVLHHHPRPPHPVDAERRAAGGRRGGAHAGPRALVPADQVHEPHLAHQPVERVGDAPHRGRGQAHRRRRGRRDGAREQAPHRARAAALGRGRRRRGVDRAAARARDRALARGPAAQRPAPLGGRLAPRHAIGVRDAERDVLPRRRAQPVLPDPGFGAADESESEDAV</sequence>
<feature type="compositionally biased region" description="Gly residues" evidence="1">
    <location>
        <begin position="204"/>
        <end position="214"/>
    </location>
</feature>
<feature type="region of interest" description="Disordered" evidence="1">
    <location>
        <begin position="151"/>
        <end position="229"/>
    </location>
</feature>
<feature type="compositionally biased region" description="Basic and acidic residues" evidence="1">
    <location>
        <begin position="394"/>
        <end position="404"/>
    </location>
</feature>
<feature type="compositionally biased region" description="Basic and acidic residues" evidence="1">
    <location>
        <begin position="309"/>
        <end position="320"/>
    </location>
</feature>
<feature type="compositionally biased region" description="Basic residues" evidence="1">
    <location>
        <begin position="62"/>
        <end position="77"/>
    </location>
</feature>
<gene>
    <name evidence="2" type="ORF">AVDCRST_MAG40-315</name>
</gene>
<feature type="compositionally biased region" description="Basic and acidic residues" evidence="1">
    <location>
        <begin position="359"/>
        <end position="371"/>
    </location>
</feature>
<feature type="non-terminal residue" evidence="2">
    <location>
        <position position="429"/>
    </location>
</feature>
<feature type="compositionally biased region" description="Basic residues" evidence="1">
    <location>
        <begin position="15"/>
        <end position="26"/>
    </location>
</feature>
<organism evidence="2">
    <name type="scientific">uncultured Gemmatimonadaceae bacterium</name>
    <dbReference type="NCBI Taxonomy" id="246130"/>
    <lineage>
        <taxon>Bacteria</taxon>
        <taxon>Pseudomonadati</taxon>
        <taxon>Gemmatimonadota</taxon>
        <taxon>Gemmatimonadia</taxon>
        <taxon>Gemmatimonadales</taxon>
        <taxon>Gemmatimonadaceae</taxon>
        <taxon>environmental samples</taxon>
    </lineage>
</organism>
<feature type="region of interest" description="Disordered" evidence="1">
    <location>
        <begin position="309"/>
        <end position="429"/>
    </location>
</feature>
<reference evidence="2" key="1">
    <citation type="submission" date="2020-02" db="EMBL/GenBank/DDBJ databases">
        <authorList>
            <person name="Meier V. D."/>
        </authorList>
    </citation>
    <scope>NUCLEOTIDE SEQUENCE</scope>
    <source>
        <strain evidence="2">AVDCRST_MAG40</strain>
    </source>
</reference>
<proteinExistence type="predicted"/>
<feature type="region of interest" description="Disordered" evidence="1">
    <location>
        <begin position="265"/>
        <end position="293"/>
    </location>
</feature>
<evidence type="ECO:0000256" key="1">
    <source>
        <dbReference type="SAM" id="MobiDB-lite"/>
    </source>
</evidence>